<proteinExistence type="predicted"/>
<dbReference type="Proteomes" id="UP000257109">
    <property type="component" value="Unassembled WGS sequence"/>
</dbReference>
<dbReference type="EMBL" id="QJKJ01002002">
    <property type="protein sequence ID" value="RDY04841.1"/>
    <property type="molecule type" value="Genomic_DNA"/>
</dbReference>
<reference evidence="1" key="1">
    <citation type="submission" date="2018-05" db="EMBL/GenBank/DDBJ databases">
        <title>Draft genome of Mucuna pruriens seed.</title>
        <authorList>
            <person name="Nnadi N.E."/>
            <person name="Vos R."/>
            <person name="Hasami M.H."/>
            <person name="Devisetty U.K."/>
            <person name="Aguiy J.C."/>
        </authorList>
    </citation>
    <scope>NUCLEOTIDE SEQUENCE [LARGE SCALE GENOMIC DNA]</scope>
    <source>
        <strain evidence="1">JCA_2017</strain>
    </source>
</reference>
<keyword evidence="2" id="KW-1185">Reference proteome</keyword>
<comment type="caution">
    <text evidence="1">The sequence shown here is derived from an EMBL/GenBank/DDBJ whole genome shotgun (WGS) entry which is preliminary data.</text>
</comment>
<gene>
    <name evidence="1" type="ORF">CR513_11395</name>
</gene>
<name>A0A371HPX2_MUCPR</name>
<protein>
    <submittedName>
        <fullName evidence="1">Uncharacterized protein</fullName>
    </submittedName>
</protein>
<accession>A0A371HPX2</accession>
<feature type="non-terminal residue" evidence="1">
    <location>
        <position position="1"/>
    </location>
</feature>
<sequence length="79" mass="9316">MTSHNDKTKITKPFPFQKPHIYTVSFFQWHHHFSFSLSALSFSRLFYYYLCCLKKNMGECSTATTRFTSSEVQDDHAPL</sequence>
<organism evidence="1 2">
    <name type="scientific">Mucuna pruriens</name>
    <name type="common">Velvet bean</name>
    <name type="synonym">Dolichos pruriens</name>
    <dbReference type="NCBI Taxonomy" id="157652"/>
    <lineage>
        <taxon>Eukaryota</taxon>
        <taxon>Viridiplantae</taxon>
        <taxon>Streptophyta</taxon>
        <taxon>Embryophyta</taxon>
        <taxon>Tracheophyta</taxon>
        <taxon>Spermatophyta</taxon>
        <taxon>Magnoliopsida</taxon>
        <taxon>eudicotyledons</taxon>
        <taxon>Gunneridae</taxon>
        <taxon>Pentapetalae</taxon>
        <taxon>rosids</taxon>
        <taxon>fabids</taxon>
        <taxon>Fabales</taxon>
        <taxon>Fabaceae</taxon>
        <taxon>Papilionoideae</taxon>
        <taxon>50 kb inversion clade</taxon>
        <taxon>NPAAA clade</taxon>
        <taxon>indigoferoid/millettioid clade</taxon>
        <taxon>Phaseoleae</taxon>
        <taxon>Mucuna</taxon>
    </lineage>
</organism>
<dbReference type="AlphaFoldDB" id="A0A371HPX2"/>
<evidence type="ECO:0000313" key="2">
    <source>
        <dbReference type="Proteomes" id="UP000257109"/>
    </source>
</evidence>
<evidence type="ECO:0000313" key="1">
    <source>
        <dbReference type="EMBL" id="RDY04841.1"/>
    </source>
</evidence>